<evidence type="ECO:0000313" key="1">
    <source>
        <dbReference type="EMBL" id="OHA10163.1"/>
    </source>
</evidence>
<proteinExistence type="predicted"/>
<evidence type="ECO:0000313" key="2">
    <source>
        <dbReference type="Proteomes" id="UP000179052"/>
    </source>
</evidence>
<sequence>MSKVDTKQVLAGLAESKPGRDEKIVGAASEELIQLWGVVEQTHEELKQFARRGLHFLADADLSEMEALAKKTRPLMAESEEIRNREKAVKQLFWASVRADFPKALLAANIGIRKNGQIVTFDEDAPAALINVTEMRGLMDFLTPLR</sequence>
<name>A0A1G2LEU3_9BACT</name>
<comment type="caution">
    <text evidence="1">The sequence shown here is derived from an EMBL/GenBank/DDBJ whole genome shotgun (WGS) entry which is preliminary data.</text>
</comment>
<dbReference type="AlphaFoldDB" id="A0A1G2LEU3"/>
<dbReference type="EMBL" id="MHQV01000039">
    <property type="protein sequence ID" value="OHA10163.1"/>
    <property type="molecule type" value="Genomic_DNA"/>
</dbReference>
<organism evidence="1 2">
    <name type="scientific">Candidatus Sungbacteria bacterium RIFCSPLOWO2_02_FULL_48_13b</name>
    <dbReference type="NCBI Taxonomy" id="1802283"/>
    <lineage>
        <taxon>Bacteria</taxon>
        <taxon>Candidatus Sungiibacteriota</taxon>
    </lineage>
</organism>
<dbReference type="Proteomes" id="UP000179052">
    <property type="component" value="Unassembled WGS sequence"/>
</dbReference>
<accession>A0A1G2LEU3</accession>
<protein>
    <submittedName>
        <fullName evidence="1">Uncharacterized protein</fullName>
    </submittedName>
</protein>
<gene>
    <name evidence="1" type="ORF">A3H71_02450</name>
</gene>
<reference evidence="1 2" key="1">
    <citation type="journal article" date="2016" name="Nat. Commun.">
        <title>Thousands of microbial genomes shed light on interconnected biogeochemical processes in an aquifer system.</title>
        <authorList>
            <person name="Anantharaman K."/>
            <person name="Brown C.T."/>
            <person name="Hug L.A."/>
            <person name="Sharon I."/>
            <person name="Castelle C.J."/>
            <person name="Probst A.J."/>
            <person name="Thomas B.C."/>
            <person name="Singh A."/>
            <person name="Wilkins M.J."/>
            <person name="Karaoz U."/>
            <person name="Brodie E.L."/>
            <person name="Williams K.H."/>
            <person name="Hubbard S.S."/>
            <person name="Banfield J.F."/>
        </authorList>
    </citation>
    <scope>NUCLEOTIDE SEQUENCE [LARGE SCALE GENOMIC DNA]</scope>
</reference>